<organism evidence="12 13">
    <name type="scientific">Lophiotrema nucula</name>
    <dbReference type="NCBI Taxonomy" id="690887"/>
    <lineage>
        <taxon>Eukaryota</taxon>
        <taxon>Fungi</taxon>
        <taxon>Dikarya</taxon>
        <taxon>Ascomycota</taxon>
        <taxon>Pezizomycotina</taxon>
        <taxon>Dothideomycetes</taxon>
        <taxon>Pleosporomycetidae</taxon>
        <taxon>Pleosporales</taxon>
        <taxon>Lophiotremataceae</taxon>
        <taxon>Lophiotrema</taxon>
    </lineage>
</organism>
<comment type="subcellular location">
    <subcellularLocation>
        <location evidence="10">Endoplasmic reticulum membrane</location>
        <topology evidence="10">Multi-pass membrane protein</topology>
    </subcellularLocation>
    <subcellularLocation>
        <location evidence="1">Membrane</location>
        <topology evidence="1">Multi-pass membrane protein</topology>
    </subcellularLocation>
</comment>
<evidence type="ECO:0000256" key="11">
    <source>
        <dbReference type="SAM" id="MobiDB-lite"/>
    </source>
</evidence>
<feature type="transmembrane region" description="Helical" evidence="10">
    <location>
        <begin position="168"/>
        <end position="186"/>
    </location>
</feature>
<accession>A0A6A5YJ03</accession>
<feature type="compositionally biased region" description="Polar residues" evidence="11">
    <location>
        <begin position="1"/>
        <end position="10"/>
    </location>
</feature>
<dbReference type="Gene3D" id="1.20.120.1630">
    <property type="match status" value="1"/>
</dbReference>
<reference evidence="12" key="1">
    <citation type="journal article" date="2020" name="Stud. Mycol.">
        <title>101 Dothideomycetes genomes: a test case for predicting lifestyles and emergence of pathogens.</title>
        <authorList>
            <person name="Haridas S."/>
            <person name="Albert R."/>
            <person name="Binder M."/>
            <person name="Bloem J."/>
            <person name="Labutti K."/>
            <person name="Salamov A."/>
            <person name="Andreopoulos B."/>
            <person name="Baker S."/>
            <person name="Barry K."/>
            <person name="Bills G."/>
            <person name="Bluhm B."/>
            <person name="Cannon C."/>
            <person name="Castanera R."/>
            <person name="Culley D."/>
            <person name="Daum C."/>
            <person name="Ezra D."/>
            <person name="Gonzalez J."/>
            <person name="Henrissat B."/>
            <person name="Kuo A."/>
            <person name="Liang C."/>
            <person name="Lipzen A."/>
            <person name="Lutzoni F."/>
            <person name="Magnuson J."/>
            <person name="Mondo S."/>
            <person name="Nolan M."/>
            <person name="Ohm R."/>
            <person name="Pangilinan J."/>
            <person name="Park H.-J."/>
            <person name="Ramirez L."/>
            <person name="Alfaro M."/>
            <person name="Sun H."/>
            <person name="Tritt A."/>
            <person name="Yoshinaga Y."/>
            <person name="Zwiers L.-H."/>
            <person name="Turgeon B."/>
            <person name="Goodwin S."/>
            <person name="Spatafora J."/>
            <person name="Crous P."/>
            <person name="Grigoriev I."/>
        </authorList>
    </citation>
    <scope>NUCLEOTIDE SEQUENCE</scope>
    <source>
        <strain evidence="12">CBS 627.86</strain>
    </source>
</reference>
<dbReference type="InterPro" id="IPR007269">
    <property type="entry name" value="ICMT_MeTrfase"/>
</dbReference>
<keyword evidence="13" id="KW-1185">Reference proteome</keyword>
<evidence type="ECO:0000256" key="10">
    <source>
        <dbReference type="RuleBase" id="RU362022"/>
    </source>
</evidence>
<dbReference type="EC" id="2.1.1.100" evidence="3 10"/>
<evidence type="ECO:0000256" key="2">
    <source>
        <dbReference type="ARBA" id="ARBA00009140"/>
    </source>
</evidence>
<dbReference type="GO" id="GO:0004671">
    <property type="term" value="F:protein C-terminal S-isoprenylcysteine carboxyl O-methyltransferase activity"/>
    <property type="evidence" value="ECO:0007669"/>
    <property type="project" value="UniProtKB-EC"/>
</dbReference>
<feature type="transmembrane region" description="Helical" evidence="10">
    <location>
        <begin position="68"/>
        <end position="87"/>
    </location>
</feature>
<keyword evidence="6 10" id="KW-0949">S-adenosyl-L-methionine</keyword>
<dbReference type="PANTHER" id="PTHR12714">
    <property type="entry name" value="PROTEIN-S ISOPRENYLCYSTEINE O-METHYLTRANSFERASE"/>
    <property type="match status" value="1"/>
</dbReference>
<evidence type="ECO:0000256" key="1">
    <source>
        <dbReference type="ARBA" id="ARBA00004141"/>
    </source>
</evidence>
<proteinExistence type="inferred from homology"/>
<dbReference type="Proteomes" id="UP000799770">
    <property type="component" value="Unassembled WGS sequence"/>
</dbReference>
<evidence type="ECO:0000256" key="8">
    <source>
        <dbReference type="ARBA" id="ARBA00022989"/>
    </source>
</evidence>
<evidence type="ECO:0000256" key="6">
    <source>
        <dbReference type="ARBA" id="ARBA00022691"/>
    </source>
</evidence>
<dbReference type="InterPro" id="IPR025770">
    <property type="entry name" value="PPMT_MeTrfase"/>
</dbReference>
<keyword evidence="7 10" id="KW-0812">Transmembrane</keyword>
<protein>
    <recommendedName>
        <fullName evidence="3 10">Protein-S-isoprenylcysteine O-methyltransferase</fullName>
        <ecNumber evidence="3 10">2.1.1.100</ecNumber>
    </recommendedName>
</protein>
<dbReference type="AlphaFoldDB" id="A0A6A5YJ03"/>
<keyword evidence="4 10" id="KW-0489">Methyltransferase</keyword>
<dbReference type="EMBL" id="ML977356">
    <property type="protein sequence ID" value="KAF2107182.1"/>
    <property type="molecule type" value="Genomic_DNA"/>
</dbReference>
<feature type="transmembrane region" description="Helical" evidence="10">
    <location>
        <begin position="225"/>
        <end position="253"/>
    </location>
</feature>
<comment type="similarity">
    <text evidence="2 10">Belongs to the class VI-like SAM-binding methyltransferase superfamily. Isoprenylcysteine carboxyl methyltransferase family.</text>
</comment>
<keyword evidence="5" id="KW-0808">Transferase</keyword>
<dbReference type="GO" id="GO:0005789">
    <property type="term" value="C:endoplasmic reticulum membrane"/>
    <property type="evidence" value="ECO:0007669"/>
    <property type="project" value="UniProtKB-SubCell"/>
</dbReference>
<dbReference type="GO" id="GO:0032259">
    <property type="term" value="P:methylation"/>
    <property type="evidence" value="ECO:0007669"/>
    <property type="project" value="UniProtKB-KW"/>
</dbReference>
<feature type="transmembrane region" description="Helical" evidence="10">
    <location>
        <begin position="138"/>
        <end position="156"/>
    </location>
</feature>
<feature type="region of interest" description="Disordered" evidence="11">
    <location>
        <begin position="1"/>
        <end position="28"/>
    </location>
</feature>
<evidence type="ECO:0000256" key="7">
    <source>
        <dbReference type="ARBA" id="ARBA00022692"/>
    </source>
</evidence>
<keyword evidence="10" id="KW-0256">Endoplasmic reticulum</keyword>
<evidence type="ECO:0000256" key="4">
    <source>
        <dbReference type="ARBA" id="ARBA00022603"/>
    </source>
</evidence>
<evidence type="ECO:0000256" key="9">
    <source>
        <dbReference type="ARBA" id="ARBA00023136"/>
    </source>
</evidence>
<sequence length="286" mass="32097">MAGSKNGTPTSPRPDISFPVNRPSERGNWTPEIDAELRAKEASNIQFRRAGGLSRAFFPGGDRALSGIAIRAFLLGCGAVLGILLSIELVLHESHLWRASLFLTVLSIFHFLEFWTTAEYNTPTAFISSFLLSNGSQYRLAHSIAFVETIITSYFFPVWQSRFNPPAVIALGIIMVAIGQVVRSFAMAQAGTNFNHQVQSRKNEGHELVTAGLYSVFRHPSYFGFFWWGIGTQVVLGNSISLAGYAGILWYFFKKRITHEEKHLVSFFGEDYTAYRARTRVWIPFI</sequence>
<evidence type="ECO:0000256" key="5">
    <source>
        <dbReference type="ARBA" id="ARBA00022679"/>
    </source>
</evidence>
<keyword evidence="8 10" id="KW-1133">Transmembrane helix</keyword>
<dbReference type="Pfam" id="PF04140">
    <property type="entry name" value="ICMT"/>
    <property type="match status" value="1"/>
</dbReference>
<evidence type="ECO:0000313" key="13">
    <source>
        <dbReference type="Proteomes" id="UP000799770"/>
    </source>
</evidence>
<comment type="catalytic activity">
    <reaction evidence="10">
        <text>[protein]-C-terminal S-[(2E,6E)-farnesyl]-L-cysteine + S-adenosyl-L-methionine = [protein]-C-terminal S-[(2E,6E)-farnesyl]-L-cysteine methyl ester + S-adenosyl-L-homocysteine</text>
        <dbReference type="Rhea" id="RHEA:21672"/>
        <dbReference type="Rhea" id="RHEA-COMP:12125"/>
        <dbReference type="Rhea" id="RHEA-COMP:12126"/>
        <dbReference type="ChEBI" id="CHEBI:57856"/>
        <dbReference type="ChEBI" id="CHEBI:59789"/>
        <dbReference type="ChEBI" id="CHEBI:90510"/>
        <dbReference type="ChEBI" id="CHEBI:90511"/>
        <dbReference type="EC" id="2.1.1.100"/>
    </reaction>
</comment>
<evidence type="ECO:0000256" key="3">
    <source>
        <dbReference type="ARBA" id="ARBA00012151"/>
    </source>
</evidence>
<name>A0A6A5YJ03_9PLEO</name>
<feature type="transmembrane region" description="Helical" evidence="10">
    <location>
        <begin position="99"/>
        <end position="118"/>
    </location>
</feature>
<dbReference type="PROSITE" id="PS51564">
    <property type="entry name" value="SAM_ICMT"/>
    <property type="match status" value="1"/>
</dbReference>
<gene>
    <name evidence="12" type="ORF">BDV96DRAFT_532840</name>
</gene>
<dbReference type="PANTHER" id="PTHR12714:SF9">
    <property type="entry name" value="PROTEIN-S-ISOPRENYLCYSTEINE O-METHYLTRANSFERASE"/>
    <property type="match status" value="1"/>
</dbReference>
<dbReference type="OrthoDB" id="422086at2759"/>
<evidence type="ECO:0000313" key="12">
    <source>
        <dbReference type="EMBL" id="KAF2107182.1"/>
    </source>
</evidence>
<keyword evidence="9 10" id="KW-0472">Membrane</keyword>